<evidence type="ECO:0000256" key="1">
    <source>
        <dbReference type="SAM" id="MobiDB-lite"/>
    </source>
</evidence>
<reference evidence="3" key="1">
    <citation type="submission" date="2019-11" db="EMBL/GenBank/DDBJ databases">
        <title>The complete genome sequence of Saccharopolyspora sp. E2A.</title>
        <authorList>
            <person name="Zhang G."/>
        </authorList>
    </citation>
    <scope>NUCLEOTIDE SEQUENCE [LARGE SCALE GENOMIC DNA]</scope>
    <source>
        <strain evidence="3">E2A</strain>
    </source>
</reference>
<keyword evidence="3" id="KW-1185">Reference proteome</keyword>
<proteinExistence type="predicted"/>
<evidence type="ECO:0000313" key="2">
    <source>
        <dbReference type="EMBL" id="QGK68895.1"/>
    </source>
</evidence>
<protein>
    <recommendedName>
        <fullName evidence="4">DUF1795 domain-containing protein</fullName>
    </recommendedName>
</protein>
<name>A0A5Q3QBQ0_9PSEU</name>
<dbReference type="Gene3D" id="3.40.1000.10">
    <property type="entry name" value="Mog1/PsbP, alpha/beta/alpha sandwich"/>
    <property type="match status" value="1"/>
</dbReference>
<organism evidence="2 3">
    <name type="scientific">Allosaccharopolyspora coralli</name>
    <dbReference type="NCBI Taxonomy" id="2665642"/>
    <lineage>
        <taxon>Bacteria</taxon>
        <taxon>Bacillati</taxon>
        <taxon>Actinomycetota</taxon>
        <taxon>Actinomycetes</taxon>
        <taxon>Pseudonocardiales</taxon>
        <taxon>Pseudonocardiaceae</taxon>
        <taxon>Allosaccharopolyspora</taxon>
    </lineage>
</organism>
<evidence type="ECO:0000313" key="3">
    <source>
        <dbReference type="Proteomes" id="UP000371041"/>
    </source>
</evidence>
<sequence>MATSMPVPIEFRLPEGWQAAKPDEVGAPGAAFVALHPTSQVPGFTTNITIDGEVRSDEISLVEVAEESVTNLAEASRGVAVSDRREIGSADAPGLTQLLTVSAVIGETTRELVQCQVYLAMPDERDPGVRAVVRLAMTAPSEQFDSVRADFQEFVSTVRAGSSGDSGTPGDSSSPSG</sequence>
<evidence type="ECO:0008006" key="4">
    <source>
        <dbReference type="Google" id="ProtNLM"/>
    </source>
</evidence>
<dbReference type="AlphaFoldDB" id="A0A5Q3QBQ0"/>
<feature type="region of interest" description="Disordered" evidence="1">
    <location>
        <begin position="158"/>
        <end position="177"/>
    </location>
</feature>
<dbReference type="RefSeq" id="WP_154075498.1">
    <property type="nucleotide sequence ID" value="NZ_CP045929.1"/>
</dbReference>
<dbReference type="KEGG" id="sace:GIY23_04480"/>
<gene>
    <name evidence="2" type="ORF">GIY23_04480</name>
</gene>
<accession>A0A5Q3QBQ0</accession>
<dbReference type="Proteomes" id="UP000371041">
    <property type="component" value="Chromosome"/>
</dbReference>
<dbReference type="EMBL" id="CP045929">
    <property type="protein sequence ID" value="QGK68895.1"/>
    <property type="molecule type" value="Genomic_DNA"/>
</dbReference>
<feature type="compositionally biased region" description="Low complexity" evidence="1">
    <location>
        <begin position="161"/>
        <end position="177"/>
    </location>
</feature>